<dbReference type="EMBL" id="CP003775">
    <property type="protein sequence ID" value="AFQ49770.1"/>
    <property type="molecule type" value="Genomic_DNA"/>
</dbReference>
<organism evidence="1 2">
    <name type="scientific">Burkholderia cepacia GG4</name>
    <dbReference type="NCBI Taxonomy" id="1009846"/>
    <lineage>
        <taxon>Bacteria</taxon>
        <taxon>Pseudomonadati</taxon>
        <taxon>Pseudomonadota</taxon>
        <taxon>Betaproteobacteria</taxon>
        <taxon>Burkholderiales</taxon>
        <taxon>Burkholderiaceae</taxon>
        <taxon>Burkholderia</taxon>
        <taxon>Burkholderia cepacia complex</taxon>
    </lineage>
</organism>
<dbReference type="KEGG" id="bct:GEM_3377"/>
<dbReference type="AlphaFoldDB" id="A0A9W3PAR0"/>
<name>A0A9W3PAR0_BURCE</name>
<accession>A0A9W3PAR0</accession>
<evidence type="ECO:0000313" key="2">
    <source>
        <dbReference type="Proteomes" id="UP000032866"/>
    </source>
</evidence>
<sequence length="29" mass="2864">MQTSRKALPLALGLALGFGIVGGSAAVKH</sequence>
<dbReference type="Proteomes" id="UP000032866">
    <property type="component" value="Chromosome 2"/>
</dbReference>
<reference evidence="1 2" key="1">
    <citation type="journal article" date="2012" name="J. Bacteriol.">
        <title>Complete Genome Sequence of Burkholderia sp. Strain GG4, a Betaproteobacterium That Reduces 3-Oxo-N-Acylhomoserine Lactones and Produces Different N-Acylhomoserine Lactones.</title>
        <authorList>
            <person name="Hong K.W."/>
            <person name="Koh C.L."/>
            <person name="Sam C.K."/>
            <person name="Yin W.F."/>
            <person name="Chan K.G."/>
        </authorList>
    </citation>
    <scope>NUCLEOTIDE SEQUENCE [LARGE SCALE GENOMIC DNA]</scope>
    <source>
        <strain evidence="1 2">GG4</strain>
    </source>
</reference>
<evidence type="ECO:0000313" key="1">
    <source>
        <dbReference type="EMBL" id="AFQ49770.1"/>
    </source>
</evidence>
<proteinExistence type="predicted"/>
<gene>
    <name evidence="1" type="ORF">GEM_3377</name>
</gene>
<protein>
    <submittedName>
        <fullName evidence="1">Uncharacterized protein</fullName>
    </submittedName>
</protein>